<evidence type="ECO:0000259" key="7">
    <source>
        <dbReference type="PROSITE" id="PS51205"/>
    </source>
</evidence>
<comment type="caution">
    <text evidence="4">Lacks conserved residue(s) required for the propagation of feature annotation.</text>
</comment>
<dbReference type="InterPro" id="IPR037191">
    <property type="entry name" value="VPS9_dom_sf"/>
</dbReference>
<dbReference type="Gene3D" id="2.10.25.10">
    <property type="entry name" value="Laminin"/>
    <property type="match status" value="1"/>
</dbReference>
<reference evidence="8 9" key="1">
    <citation type="submission" date="2024-02" db="EMBL/GenBank/DDBJ databases">
        <authorList>
            <person name="Chen Y."/>
            <person name="Shah S."/>
            <person name="Dougan E. K."/>
            <person name="Thang M."/>
            <person name="Chan C."/>
        </authorList>
    </citation>
    <scope>NUCLEOTIDE SEQUENCE [LARGE SCALE GENOMIC DNA]</scope>
</reference>
<evidence type="ECO:0000256" key="3">
    <source>
        <dbReference type="ARBA" id="ARBA00023157"/>
    </source>
</evidence>
<dbReference type="Proteomes" id="UP001642464">
    <property type="component" value="Unassembled WGS sequence"/>
</dbReference>
<dbReference type="PANTHER" id="PTHR11219">
    <property type="entry name" value="TENEURIN AND N-ACETYLGLUCOSAMINE-1-PHOSPHODIESTER ALPHA-N-ACETYLGLUCOSAMINIDASE"/>
    <property type="match status" value="1"/>
</dbReference>
<proteinExistence type="predicted"/>
<keyword evidence="9" id="KW-1185">Reference proteome</keyword>
<feature type="region of interest" description="Disordered" evidence="5">
    <location>
        <begin position="38"/>
        <end position="92"/>
    </location>
</feature>
<evidence type="ECO:0000256" key="2">
    <source>
        <dbReference type="ARBA" id="ARBA00022737"/>
    </source>
</evidence>
<dbReference type="PROSITE" id="PS51205">
    <property type="entry name" value="VPS9"/>
    <property type="match status" value="1"/>
</dbReference>
<keyword evidence="2" id="KW-0677">Repeat</keyword>
<evidence type="ECO:0000313" key="9">
    <source>
        <dbReference type="Proteomes" id="UP001642464"/>
    </source>
</evidence>
<dbReference type="PROSITE" id="PS00022">
    <property type="entry name" value="EGF_1"/>
    <property type="match status" value="4"/>
</dbReference>
<dbReference type="InterPro" id="IPR051216">
    <property type="entry name" value="Teneurin"/>
</dbReference>
<feature type="compositionally biased region" description="Basic and acidic residues" evidence="5">
    <location>
        <begin position="78"/>
        <end position="92"/>
    </location>
</feature>
<dbReference type="Gene3D" id="1.20.1050.80">
    <property type="entry name" value="VPS9 domain"/>
    <property type="match status" value="1"/>
</dbReference>
<feature type="compositionally biased region" description="Low complexity" evidence="5">
    <location>
        <begin position="48"/>
        <end position="69"/>
    </location>
</feature>
<dbReference type="InterPro" id="IPR000742">
    <property type="entry name" value="EGF"/>
</dbReference>
<dbReference type="PRINTS" id="PR00011">
    <property type="entry name" value="EGFLAMININ"/>
</dbReference>
<dbReference type="Gene3D" id="2.60.120.260">
    <property type="entry name" value="Galactose-binding domain-like"/>
    <property type="match status" value="1"/>
</dbReference>
<evidence type="ECO:0000256" key="5">
    <source>
        <dbReference type="SAM" id="MobiDB-lite"/>
    </source>
</evidence>
<dbReference type="InterPro" id="IPR003123">
    <property type="entry name" value="VPS9"/>
</dbReference>
<dbReference type="SUPFAM" id="SSF109993">
    <property type="entry name" value="VPS9 domain"/>
    <property type="match status" value="1"/>
</dbReference>
<feature type="region of interest" description="Disordered" evidence="5">
    <location>
        <begin position="537"/>
        <end position="572"/>
    </location>
</feature>
<accession>A0ABP0IMI6</accession>
<dbReference type="SMART" id="SM00181">
    <property type="entry name" value="EGF"/>
    <property type="match status" value="4"/>
</dbReference>
<evidence type="ECO:0000259" key="6">
    <source>
        <dbReference type="PROSITE" id="PS50026"/>
    </source>
</evidence>
<feature type="domain" description="VPS9" evidence="7">
    <location>
        <begin position="391"/>
        <end position="545"/>
    </location>
</feature>
<keyword evidence="3 4" id="KW-1015">Disulfide bond</keyword>
<feature type="domain" description="EGF-like" evidence="6">
    <location>
        <begin position="732"/>
        <end position="767"/>
    </location>
</feature>
<dbReference type="PROSITE" id="PS50026">
    <property type="entry name" value="EGF_3"/>
    <property type="match status" value="1"/>
</dbReference>
<comment type="caution">
    <text evidence="8">The sequence shown here is derived from an EMBL/GenBank/DDBJ whole genome shotgun (WGS) entry which is preliminary data.</text>
</comment>
<sequence>MVDEVDLEAELFDDLYIDDTRSSSVGARQSADVAAESYLGTRGGKAGAGRAARPQLVSPSASPPSSSSPGRRRQRAARQRDDKRRQSYDRLQELRRQSDAVVGQALRQDRFDIAVRTDQSLADLFAEAVARKRTTGEAMPGVSDEAAFEACRVPVLEQTIHDKFRSGYSPRRVSIGDISSGEIDAILRAKLEGIPVDRIETLLYVYDLQRDDPFDKLHIVRVEFNQWLDNVVDEVQIHSFLSLMLCGAEHSIVEKLAVVQQTCPGIPHLGLLRVDPTLRFPIGRAAACYARMLVMMHHFKLSEETRSIKAAIDDLNRVVHLLTRVILFYFPVLSQALLSEAPHQQHLNHQPGNRPLNEKASLVCRSAVEEAVAVPIFHGVVRPLYAQSDFAAQDRQLLDACSRAVAARDPQAVLDKLKVDERFRLKGVAKPFDRVVRILSLVWDPDSSAGAGATAKARLLVRASRTIPLCISQASSSTQEIGADDLLPVFIFCTIWSRPPNLASLMHFLDACVPQELLSSEAGYCLALLQRRGRAAGRSGSGKQRLRGQATRRLGGLRRGGEERREEREQRRQRNRGILTCLTWLLFVLQQSGGKRKKRQLAGGRKEETANGKKMMLKFAAGAAAVGAMMLSTAEAACPNACSGHGQCGEFDMCTCHVDWLGGDCSQRACPVNWAWVTTNAHGDVNADGTRNGVTIYDRDHYFENSGITAITTQNDPKGSWEQWPAFGNTASKDEGHFYMECSNQGICDRSTGECECFEGYTGAGCRRSVCPNDCSGHGVCQTVYQQRGSYAYTLWDKDMSRSCVCDAGYSGPDCSERKCGLGDDPLTTQQVHETQWVDIYSDRDGTNDFTLSGTFTLKFTDYFGKVWETDPITVEPYSSGASDMASKVAEALNALPNDVLSGVTVTQGFAEKVIPGTFDCATGAPGFAAGSTNGATYDTTNKLVRCPESDADLVCMDDGTNCVDHTDTNINWSGQTSKVCYEVAHQWSVRFAIKFPNNPGNIPDLAVDVTNVKTGGFTNEQRGVAKAFGTVTSSRELAVNAAGGVTVAYAYPSTVTTDCAAATPCSITGSTKTLTIDDTSSYYANARIKITCNGQLKGVFTVNAVASGTAMTVKEEIADCDAATANLQLELQSSVFVVNARLDALLSSGDIVTVTGFSGTSPVISSVEYDATNMETRLFMSTTHVGSLGSKSETTTTVGAGVISQQGDATSEAEECSGRGLCDRESGICRCFKGYTGWSCSLQNALSFNDS</sequence>
<keyword evidence="1 4" id="KW-0245">EGF-like domain</keyword>
<dbReference type="Pfam" id="PF07974">
    <property type="entry name" value="EGF_2"/>
    <property type="match status" value="2"/>
</dbReference>
<dbReference type="PROSITE" id="PS01186">
    <property type="entry name" value="EGF_2"/>
    <property type="match status" value="3"/>
</dbReference>
<feature type="disulfide bond" evidence="4">
    <location>
        <begin position="757"/>
        <end position="766"/>
    </location>
</feature>
<evidence type="ECO:0000313" key="8">
    <source>
        <dbReference type="EMBL" id="CAK9002564.1"/>
    </source>
</evidence>
<dbReference type="EMBL" id="CAXAMM010004143">
    <property type="protein sequence ID" value="CAK9002564.1"/>
    <property type="molecule type" value="Genomic_DNA"/>
</dbReference>
<dbReference type="InterPro" id="IPR013111">
    <property type="entry name" value="EGF_extracell"/>
</dbReference>
<gene>
    <name evidence="8" type="ORF">SCF082_LOCUS7398</name>
</gene>
<feature type="compositionally biased region" description="Basic and acidic residues" evidence="5">
    <location>
        <begin position="559"/>
        <end position="572"/>
    </location>
</feature>
<name>A0ABP0IMI6_9DINO</name>
<organism evidence="8 9">
    <name type="scientific">Durusdinium trenchii</name>
    <dbReference type="NCBI Taxonomy" id="1381693"/>
    <lineage>
        <taxon>Eukaryota</taxon>
        <taxon>Sar</taxon>
        <taxon>Alveolata</taxon>
        <taxon>Dinophyceae</taxon>
        <taxon>Suessiales</taxon>
        <taxon>Symbiodiniaceae</taxon>
        <taxon>Durusdinium</taxon>
    </lineage>
</organism>
<feature type="compositionally biased region" description="Low complexity" evidence="5">
    <location>
        <begin position="537"/>
        <end position="554"/>
    </location>
</feature>
<dbReference type="Pfam" id="PF02204">
    <property type="entry name" value="VPS9"/>
    <property type="match status" value="1"/>
</dbReference>
<evidence type="ECO:0000256" key="1">
    <source>
        <dbReference type="ARBA" id="ARBA00022536"/>
    </source>
</evidence>
<dbReference type="PANTHER" id="PTHR11219:SF69">
    <property type="entry name" value="TENEURIN-A"/>
    <property type="match status" value="1"/>
</dbReference>
<protein>
    <submittedName>
        <fullName evidence="8">Tenascin (TN) (Hexabrachion) (Tenascin-C) (TN-C)</fullName>
    </submittedName>
</protein>
<evidence type="ECO:0000256" key="4">
    <source>
        <dbReference type="PROSITE-ProRule" id="PRU00076"/>
    </source>
</evidence>